<protein>
    <submittedName>
        <fullName evidence="2">Uncharacterized protein</fullName>
    </submittedName>
</protein>
<dbReference type="EMBL" id="FNBI01000004">
    <property type="protein sequence ID" value="SDF60314.1"/>
    <property type="molecule type" value="Genomic_DNA"/>
</dbReference>
<organism evidence="2 3">
    <name type="scientific">Sphingomonas carotinifaciens</name>
    <dbReference type="NCBI Taxonomy" id="1166323"/>
    <lineage>
        <taxon>Bacteria</taxon>
        <taxon>Pseudomonadati</taxon>
        <taxon>Pseudomonadota</taxon>
        <taxon>Alphaproteobacteria</taxon>
        <taxon>Sphingomonadales</taxon>
        <taxon>Sphingomonadaceae</taxon>
        <taxon>Sphingomonas</taxon>
    </lineage>
</organism>
<gene>
    <name evidence="1" type="ORF">GQR91_00020</name>
    <name evidence="2" type="ORF">SAMN05216557_104166</name>
</gene>
<reference evidence="2 3" key="1">
    <citation type="submission" date="2016-10" db="EMBL/GenBank/DDBJ databases">
        <authorList>
            <person name="Varghese N."/>
            <person name="Submissions S."/>
        </authorList>
    </citation>
    <scope>NUCLEOTIDE SEQUENCE [LARGE SCALE GENOMIC DNA]</scope>
    <source>
        <strain evidence="2 3">S7-754</strain>
    </source>
</reference>
<sequence>MTHCITHACGHEQAHYIPGSTSEKARKARWLTTTKCRACFVADRKAEDAAAGALDDAAVAHLRLAPLVGSERQVGWAASIRAKRLARMVQAAGGGDPDPACAAVGDARWWIDHRDLSDADLLTKARAAAPAYVPASDGAARHAA</sequence>
<reference evidence="1 4" key="2">
    <citation type="submission" date="2019-12" db="EMBL/GenBank/DDBJ databases">
        <authorList>
            <person name="Zheng J."/>
        </authorList>
    </citation>
    <scope>NUCLEOTIDE SEQUENCE [LARGE SCALE GENOMIC DNA]</scope>
    <source>
        <strain evidence="1 4">DSM 27347</strain>
    </source>
</reference>
<dbReference type="RefSeq" id="WP_149682520.1">
    <property type="nucleotide sequence ID" value="NZ_FNBI01000004.1"/>
</dbReference>
<dbReference type="Proteomes" id="UP000436801">
    <property type="component" value="Unassembled WGS sequence"/>
</dbReference>
<evidence type="ECO:0000313" key="4">
    <source>
        <dbReference type="Proteomes" id="UP000436801"/>
    </source>
</evidence>
<name>A0A1G7MFD5_9SPHN</name>
<dbReference type="EMBL" id="WSUT01000001">
    <property type="protein sequence ID" value="MWC42050.1"/>
    <property type="molecule type" value="Genomic_DNA"/>
</dbReference>
<evidence type="ECO:0000313" key="3">
    <source>
        <dbReference type="Proteomes" id="UP000323502"/>
    </source>
</evidence>
<proteinExistence type="predicted"/>
<accession>A0A1G7MFD5</accession>
<evidence type="ECO:0000313" key="1">
    <source>
        <dbReference type="EMBL" id="MWC42050.1"/>
    </source>
</evidence>
<evidence type="ECO:0000313" key="2">
    <source>
        <dbReference type="EMBL" id="SDF60314.1"/>
    </source>
</evidence>
<dbReference type="AlphaFoldDB" id="A0A1G7MFD5"/>
<keyword evidence="3" id="KW-1185">Reference proteome</keyword>
<dbReference type="Proteomes" id="UP000323502">
    <property type="component" value="Unassembled WGS sequence"/>
</dbReference>
<dbReference type="OrthoDB" id="7579318at2"/>